<dbReference type="GO" id="GO:0000155">
    <property type="term" value="F:phosphorelay sensor kinase activity"/>
    <property type="evidence" value="ECO:0007669"/>
    <property type="project" value="InterPro"/>
</dbReference>
<gene>
    <name evidence="6" type="ordered locus">NAMH_0304</name>
</gene>
<dbReference type="SMART" id="SM00388">
    <property type="entry name" value="HisKA"/>
    <property type="match status" value="1"/>
</dbReference>
<evidence type="ECO:0000256" key="4">
    <source>
        <dbReference type="SAM" id="Coils"/>
    </source>
</evidence>
<protein>
    <recommendedName>
        <fullName evidence="2">histidine kinase</fullName>
        <ecNumber evidence="2">2.7.13.3</ecNumber>
    </recommendedName>
</protein>
<dbReference type="PROSITE" id="PS50109">
    <property type="entry name" value="HIS_KIN"/>
    <property type="match status" value="1"/>
</dbReference>
<evidence type="ECO:0000259" key="5">
    <source>
        <dbReference type="PROSITE" id="PS50109"/>
    </source>
</evidence>
<dbReference type="HOGENOM" id="CLU_958717_0_0_7"/>
<sequence>MRIENFLKKIFFSEELKELEKLKEENRKLKKENKKLKILNSSKDELISAISHEFKNPISIINGYIETILSNELPKDMNDKFLHKIQKNSLRLSELIDRLYLITRLENEKVKVKFTQFDLCETAKNIIESFNSERIKLNCRKTTVFADKTLIEVVIYNLISNALKYSKDEITVNINENFEVIDKGKGINEKEIDLIKQKFYRIAKNEWDNSLGLGLAIVEKILKIHKTHLKIESEKGKGSRFYFDITSLKSKEP</sequence>
<organism evidence="6 7">
    <name type="scientific">Nautilia profundicola (strain ATCC BAA-1463 / DSM 18972 / AmH)</name>
    <dbReference type="NCBI Taxonomy" id="598659"/>
    <lineage>
        <taxon>Bacteria</taxon>
        <taxon>Pseudomonadati</taxon>
        <taxon>Campylobacterota</taxon>
        <taxon>Epsilonproteobacteria</taxon>
        <taxon>Nautiliales</taxon>
        <taxon>Nautiliaceae</taxon>
        <taxon>Nautilia</taxon>
    </lineage>
</organism>
<accession>B9L7X0</accession>
<feature type="coiled-coil region" evidence="4">
    <location>
        <begin position="12"/>
        <end position="49"/>
    </location>
</feature>
<reference evidence="6 7" key="1">
    <citation type="journal article" date="2009" name="PLoS Genet.">
        <title>Adaptations to submarine hydrothermal environments exemplified by the genome of Nautilia profundicola.</title>
        <authorList>
            <person name="Campbell B.J."/>
            <person name="Smith J.L."/>
            <person name="Hanson T.E."/>
            <person name="Klotz M.G."/>
            <person name="Stein L.Y."/>
            <person name="Lee C.K."/>
            <person name="Wu D."/>
            <person name="Robinson J.M."/>
            <person name="Khouri H.M."/>
            <person name="Eisen J.A."/>
            <person name="Cary S.C."/>
        </authorList>
    </citation>
    <scope>NUCLEOTIDE SEQUENCE [LARGE SCALE GENOMIC DNA]</scope>
    <source>
        <strain evidence="7">ATCC BAA-1463 / DSM 18972 / AmH</strain>
    </source>
</reference>
<dbReference type="RefSeq" id="WP_015902506.1">
    <property type="nucleotide sequence ID" value="NC_012115.1"/>
</dbReference>
<keyword evidence="7" id="KW-1185">Reference proteome</keyword>
<proteinExistence type="predicted"/>
<keyword evidence="4" id="KW-0175">Coiled coil</keyword>
<dbReference type="InterPro" id="IPR005467">
    <property type="entry name" value="His_kinase_dom"/>
</dbReference>
<dbReference type="InterPro" id="IPR003594">
    <property type="entry name" value="HATPase_dom"/>
</dbReference>
<evidence type="ECO:0000256" key="3">
    <source>
        <dbReference type="ARBA" id="ARBA00022553"/>
    </source>
</evidence>
<dbReference type="InterPro" id="IPR004358">
    <property type="entry name" value="Sig_transdc_His_kin-like_C"/>
</dbReference>
<comment type="catalytic activity">
    <reaction evidence="1">
        <text>ATP + protein L-histidine = ADP + protein N-phospho-L-histidine.</text>
        <dbReference type="EC" id="2.7.13.3"/>
    </reaction>
</comment>
<dbReference type="Proteomes" id="UP000000448">
    <property type="component" value="Chromosome"/>
</dbReference>
<dbReference type="KEGG" id="nam:NAMH_0304"/>
<feature type="domain" description="Histidine kinase" evidence="5">
    <location>
        <begin position="49"/>
        <end position="249"/>
    </location>
</feature>
<dbReference type="PANTHER" id="PTHR43547">
    <property type="entry name" value="TWO-COMPONENT HISTIDINE KINASE"/>
    <property type="match status" value="1"/>
</dbReference>
<dbReference type="SUPFAM" id="SSF47384">
    <property type="entry name" value="Homodimeric domain of signal transducing histidine kinase"/>
    <property type="match status" value="1"/>
</dbReference>
<dbReference type="OrthoDB" id="5377414at2"/>
<dbReference type="CDD" id="cd00082">
    <property type="entry name" value="HisKA"/>
    <property type="match status" value="1"/>
</dbReference>
<keyword evidence="3" id="KW-0597">Phosphoprotein</keyword>
<dbReference type="InterPro" id="IPR003661">
    <property type="entry name" value="HisK_dim/P_dom"/>
</dbReference>
<evidence type="ECO:0000313" key="7">
    <source>
        <dbReference type="Proteomes" id="UP000000448"/>
    </source>
</evidence>
<dbReference type="EC" id="2.7.13.3" evidence="2"/>
<dbReference type="Pfam" id="PF00512">
    <property type="entry name" value="HisKA"/>
    <property type="match status" value="1"/>
</dbReference>
<dbReference type="eggNOG" id="COG2205">
    <property type="taxonomic scope" value="Bacteria"/>
</dbReference>
<dbReference type="Pfam" id="PF02518">
    <property type="entry name" value="HATPase_c"/>
    <property type="match status" value="1"/>
</dbReference>
<dbReference type="EMBL" id="CP001279">
    <property type="protein sequence ID" value="ACM93454.1"/>
    <property type="molecule type" value="Genomic_DNA"/>
</dbReference>
<dbReference type="Gene3D" id="1.10.287.130">
    <property type="match status" value="1"/>
</dbReference>
<evidence type="ECO:0000256" key="2">
    <source>
        <dbReference type="ARBA" id="ARBA00012438"/>
    </source>
</evidence>
<keyword evidence="6" id="KW-0808">Transferase</keyword>
<dbReference type="CDD" id="cd00075">
    <property type="entry name" value="HATPase"/>
    <property type="match status" value="1"/>
</dbReference>
<dbReference type="SMART" id="SM00387">
    <property type="entry name" value="HATPase_c"/>
    <property type="match status" value="1"/>
</dbReference>
<dbReference type="PANTHER" id="PTHR43547:SF2">
    <property type="entry name" value="HYBRID SIGNAL TRANSDUCTION HISTIDINE KINASE C"/>
    <property type="match status" value="1"/>
</dbReference>
<dbReference type="Gene3D" id="3.30.565.10">
    <property type="entry name" value="Histidine kinase-like ATPase, C-terminal domain"/>
    <property type="match status" value="1"/>
</dbReference>
<evidence type="ECO:0000256" key="1">
    <source>
        <dbReference type="ARBA" id="ARBA00000085"/>
    </source>
</evidence>
<dbReference type="InterPro" id="IPR036890">
    <property type="entry name" value="HATPase_C_sf"/>
</dbReference>
<dbReference type="STRING" id="598659.NAMH_0304"/>
<evidence type="ECO:0000313" key="6">
    <source>
        <dbReference type="EMBL" id="ACM93454.1"/>
    </source>
</evidence>
<dbReference type="InterPro" id="IPR036097">
    <property type="entry name" value="HisK_dim/P_sf"/>
</dbReference>
<dbReference type="AlphaFoldDB" id="B9L7X0"/>
<dbReference type="SUPFAM" id="SSF55874">
    <property type="entry name" value="ATPase domain of HSP90 chaperone/DNA topoisomerase II/histidine kinase"/>
    <property type="match status" value="1"/>
</dbReference>
<dbReference type="PRINTS" id="PR00344">
    <property type="entry name" value="BCTRLSENSOR"/>
</dbReference>
<keyword evidence="6" id="KW-0418">Kinase</keyword>
<name>B9L7X0_NAUPA</name>